<reference evidence="1" key="2">
    <citation type="journal article" date="2015" name="Data Brief">
        <title>Shoot transcriptome of the giant reed, Arundo donax.</title>
        <authorList>
            <person name="Barrero R.A."/>
            <person name="Guerrero F.D."/>
            <person name="Moolhuijzen P."/>
            <person name="Goolsby J.A."/>
            <person name="Tidwell J."/>
            <person name="Bellgard S.E."/>
            <person name="Bellgard M.I."/>
        </authorList>
    </citation>
    <scope>NUCLEOTIDE SEQUENCE</scope>
    <source>
        <tissue evidence="1">Shoot tissue taken approximately 20 cm above the soil surface</tissue>
    </source>
</reference>
<dbReference type="AlphaFoldDB" id="A0A0A8ZWE1"/>
<dbReference type="EMBL" id="GBRH01254754">
    <property type="protein sequence ID" value="JAD43141.1"/>
    <property type="molecule type" value="Transcribed_RNA"/>
</dbReference>
<accession>A0A0A8ZWE1</accession>
<sequence>MNVSLNYIYLLYMLLMSLNENLSGSNVLCLRVMCYIWIMNVSLN</sequence>
<protein>
    <submittedName>
        <fullName evidence="1">Uncharacterized protein</fullName>
    </submittedName>
</protein>
<organism evidence="1">
    <name type="scientific">Arundo donax</name>
    <name type="common">Giant reed</name>
    <name type="synonym">Donax arundinaceus</name>
    <dbReference type="NCBI Taxonomy" id="35708"/>
    <lineage>
        <taxon>Eukaryota</taxon>
        <taxon>Viridiplantae</taxon>
        <taxon>Streptophyta</taxon>
        <taxon>Embryophyta</taxon>
        <taxon>Tracheophyta</taxon>
        <taxon>Spermatophyta</taxon>
        <taxon>Magnoliopsida</taxon>
        <taxon>Liliopsida</taxon>
        <taxon>Poales</taxon>
        <taxon>Poaceae</taxon>
        <taxon>PACMAD clade</taxon>
        <taxon>Arundinoideae</taxon>
        <taxon>Arundineae</taxon>
        <taxon>Arundo</taxon>
    </lineage>
</organism>
<reference evidence="1" key="1">
    <citation type="submission" date="2014-09" db="EMBL/GenBank/DDBJ databases">
        <authorList>
            <person name="Magalhaes I.L.F."/>
            <person name="Oliveira U."/>
            <person name="Santos F.R."/>
            <person name="Vidigal T.H.D.A."/>
            <person name="Brescovit A.D."/>
            <person name="Santos A.J."/>
        </authorList>
    </citation>
    <scope>NUCLEOTIDE SEQUENCE</scope>
    <source>
        <tissue evidence="1">Shoot tissue taken approximately 20 cm above the soil surface</tissue>
    </source>
</reference>
<evidence type="ECO:0000313" key="1">
    <source>
        <dbReference type="EMBL" id="JAD43141.1"/>
    </source>
</evidence>
<proteinExistence type="predicted"/>
<name>A0A0A8ZWE1_ARUDO</name>